<dbReference type="Proteomes" id="UP000501802">
    <property type="component" value="Chromosome"/>
</dbReference>
<dbReference type="AlphaFoldDB" id="A0A6G9AMR8"/>
<accession>A0A6G9AMR8</accession>
<keyword evidence="2" id="KW-1185">Reference proteome</keyword>
<gene>
    <name evidence="1" type="ORF">G8759_14690</name>
</gene>
<sequence length="52" mass="5703">MRCGRLEYLCRLSGGYKTTTGKGNTFFSTTSPARAIPQAAITRSSVMERDSQ</sequence>
<dbReference type="EMBL" id="CP050063">
    <property type="protein sequence ID" value="QIP13771.1"/>
    <property type="molecule type" value="Genomic_DNA"/>
</dbReference>
<protein>
    <submittedName>
        <fullName evidence="1">Uncharacterized protein</fullName>
    </submittedName>
</protein>
<dbReference type="RefSeq" id="WP_167209160.1">
    <property type="nucleotide sequence ID" value="NZ_CP050063.1"/>
</dbReference>
<name>A0A6G9AMR8_9BACT</name>
<evidence type="ECO:0000313" key="1">
    <source>
        <dbReference type="EMBL" id="QIP13771.1"/>
    </source>
</evidence>
<reference evidence="1 2" key="1">
    <citation type="submission" date="2020-03" db="EMBL/GenBank/DDBJ databases">
        <authorList>
            <person name="Kim M.K."/>
        </authorList>
    </citation>
    <scope>NUCLEOTIDE SEQUENCE [LARGE SCALE GENOMIC DNA]</scope>
    <source>
        <strain evidence="1 2">BT328</strain>
    </source>
</reference>
<proteinExistence type="predicted"/>
<organism evidence="1 2">
    <name type="scientific">Spirosoma aureum</name>
    <dbReference type="NCBI Taxonomy" id="2692134"/>
    <lineage>
        <taxon>Bacteria</taxon>
        <taxon>Pseudomonadati</taxon>
        <taxon>Bacteroidota</taxon>
        <taxon>Cytophagia</taxon>
        <taxon>Cytophagales</taxon>
        <taxon>Cytophagaceae</taxon>
        <taxon>Spirosoma</taxon>
    </lineage>
</organism>
<evidence type="ECO:0000313" key="2">
    <source>
        <dbReference type="Proteomes" id="UP000501802"/>
    </source>
</evidence>
<dbReference type="KEGG" id="spib:G8759_14690"/>